<dbReference type="Pfam" id="PF01926">
    <property type="entry name" value="MMR_HSR1"/>
    <property type="match status" value="1"/>
</dbReference>
<dbReference type="Gene3D" id="6.10.250.2860">
    <property type="match status" value="1"/>
</dbReference>
<dbReference type="InterPro" id="IPR016496">
    <property type="entry name" value="GTPase_HflX"/>
</dbReference>
<organism evidence="10 11">
    <name type="scientific">Thermomicrobium roseum (strain ATCC 27502 / DSM 5159 / P-2)</name>
    <dbReference type="NCBI Taxonomy" id="309801"/>
    <lineage>
        <taxon>Bacteria</taxon>
        <taxon>Pseudomonadati</taxon>
        <taxon>Thermomicrobiota</taxon>
        <taxon>Thermomicrobia</taxon>
        <taxon>Thermomicrobiales</taxon>
        <taxon>Thermomicrobiaceae</taxon>
        <taxon>Thermomicrobium</taxon>
    </lineage>
</organism>
<evidence type="ECO:0000259" key="9">
    <source>
        <dbReference type="PROSITE" id="PS51705"/>
    </source>
</evidence>
<name>B9KZE3_THERP</name>
<dbReference type="InterPro" id="IPR032305">
    <property type="entry name" value="GTP-bd_M"/>
</dbReference>
<dbReference type="Gene3D" id="3.40.50.11060">
    <property type="entry name" value="GTPase HflX, N-terminal domain"/>
    <property type="match status" value="1"/>
</dbReference>
<feature type="binding site" evidence="7">
    <location>
        <begin position="200"/>
        <end position="207"/>
    </location>
    <ligand>
        <name>GTP</name>
        <dbReference type="ChEBI" id="CHEBI:37565"/>
    </ligand>
</feature>
<keyword evidence="2 8" id="KW-0479">Metal-binding</keyword>
<evidence type="ECO:0000256" key="8">
    <source>
        <dbReference type="PIRSR" id="PIRSR006809-2"/>
    </source>
</evidence>
<dbReference type="PROSITE" id="PS51705">
    <property type="entry name" value="G_HFLX"/>
    <property type="match status" value="1"/>
</dbReference>
<feature type="binding site" evidence="7">
    <location>
        <begin position="225"/>
        <end position="229"/>
    </location>
    <ligand>
        <name>GTP</name>
        <dbReference type="ChEBI" id="CHEBI:37565"/>
    </ligand>
</feature>
<dbReference type="GO" id="GO:0003924">
    <property type="term" value="F:GTPase activity"/>
    <property type="evidence" value="ECO:0007669"/>
    <property type="project" value="UniProtKB-UniRule"/>
</dbReference>
<dbReference type="EMBL" id="CP001275">
    <property type="protein sequence ID" value="ACM04550.1"/>
    <property type="molecule type" value="Genomic_DNA"/>
</dbReference>
<evidence type="ECO:0000256" key="5">
    <source>
        <dbReference type="ARBA" id="ARBA00023134"/>
    </source>
</evidence>
<evidence type="ECO:0000313" key="11">
    <source>
        <dbReference type="Proteomes" id="UP000000447"/>
    </source>
</evidence>
<comment type="subunit">
    <text evidence="6">Monomer. Associates with the 50S ribosomal subunit.</text>
</comment>
<evidence type="ECO:0000256" key="4">
    <source>
        <dbReference type="ARBA" id="ARBA00022842"/>
    </source>
</evidence>
<reference evidence="10 11" key="1">
    <citation type="journal article" date="2009" name="PLoS ONE">
        <title>Complete genome sequence of the aerobic CO-oxidizing thermophile Thermomicrobium roseum.</title>
        <authorList>
            <person name="Wu D."/>
            <person name="Raymond J."/>
            <person name="Wu M."/>
            <person name="Chatterji S."/>
            <person name="Ren Q."/>
            <person name="Graham J.E."/>
            <person name="Bryant D.A."/>
            <person name="Robb F."/>
            <person name="Colman A."/>
            <person name="Tallon L.J."/>
            <person name="Badger J.H."/>
            <person name="Madupu R."/>
            <person name="Ward N.L."/>
            <person name="Eisen J.A."/>
        </authorList>
    </citation>
    <scope>NUCLEOTIDE SEQUENCE [LARGE SCALE GENOMIC DNA]</scope>
    <source>
        <strain evidence="11">ATCC 27502 / DSM 5159 / P-2</strain>
    </source>
</reference>
<dbReference type="Pfam" id="PF13167">
    <property type="entry name" value="GTP-bdg_N"/>
    <property type="match status" value="1"/>
</dbReference>
<dbReference type="Pfam" id="PF16360">
    <property type="entry name" value="GTP-bdg_M"/>
    <property type="match status" value="1"/>
</dbReference>
<feature type="binding site" evidence="8">
    <location>
        <position position="207"/>
    </location>
    <ligand>
        <name>Mg(2+)</name>
        <dbReference type="ChEBI" id="CHEBI:18420"/>
    </ligand>
</feature>
<proteinExistence type="inferred from homology"/>
<dbReference type="NCBIfam" id="TIGR03156">
    <property type="entry name" value="GTP_HflX"/>
    <property type="match status" value="1"/>
</dbReference>
<dbReference type="InterPro" id="IPR027417">
    <property type="entry name" value="P-loop_NTPase"/>
</dbReference>
<comment type="cofactor">
    <cofactor evidence="8">
        <name>Mg(2+)</name>
        <dbReference type="ChEBI" id="CHEBI:18420"/>
    </cofactor>
</comment>
<feature type="domain" description="Hflx-type G" evidence="9">
    <location>
        <begin position="194"/>
        <end position="363"/>
    </location>
</feature>
<evidence type="ECO:0000256" key="1">
    <source>
        <dbReference type="ARBA" id="ARBA00022490"/>
    </source>
</evidence>
<keyword evidence="5 6" id="KW-0342">GTP-binding</keyword>
<dbReference type="Gene3D" id="3.40.50.300">
    <property type="entry name" value="P-loop containing nucleotide triphosphate hydrolases"/>
    <property type="match status" value="1"/>
</dbReference>
<dbReference type="PIRSF" id="PIRSF006809">
    <property type="entry name" value="GTP-binding_hflX_prd"/>
    <property type="match status" value="1"/>
</dbReference>
<keyword evidence="4 8" id="KW-0460">Magnesium</keyword>
<dbReference type="HOGENOM" id="CLU_019597_1_0_0"/>
<protein>
    <recommendedName>
        <fullName evidence="6">GTPase HflX</fullName>
    </recommendedName>
    <alternativeName>
        <fullName evidence="6">GTP-binding protein HflX</fullName>
    </alternativeName>
</protein>
<dbReference type="PANTHER" id="PTHR10229">
    <property type="entry name" value="GTP-BINDING PROTEIN HFLX"/>
    <property type="match status" value="1"/>
</dbReference>
<dbReference type="STRING" id="309801.trd_0861"/>
<comment type="function">
    <text evidence="6">GTPase that associates with the 50S ribosomal subunit and may have a role during protein synthesis or ribosome biogenesis.</text>
</comment>
<keyword evidence="11" id="KW-1185">Reference proteome</keyword>
<evidence type="ECO:0000256" key="7">
    <source>
        <dbReference type="PIRSR" id="PIRSR006809-1"/>
    </source>
</evidence>
<keyword evidence="3 6" id="KW-0547">Nucleotide-binding</keyword>
<dbReference type="FunFam" id="3.40.50.300:FF:000173">
    <property type="entry name" value="GTPase HflX"/>
    <property type="match status" value="1"/>
</dbReference>
<evidence type="ECO:0000256" key="2">
    <source>
        <dbReference type="ARBA" id="ARBA00022723"/>
    </source>
</evidence>
<evidence type="ECO:0000313" key="10">
    <source>
        <dbReference type="EMBL" id="ACM04550.1"/>
    </source>
</evidence>
<feature type="binding site" evidence="7">
    <location>
        <begin position="247"/>
        <end position="250"/>
    </location>
    <ligand>
        <name>GTP</name>
        <dbReference type="ChEBI" id="CHEBI:37565"/>
    </ligand>
</feature>
<evidence type="ECO:0000256" key="3">
    <source>
        <dbReference type="ARBA" id="ARBA00022741"/>
    </source>
</evidence>
<sequence>MERALLVCVEWRRDGWEADASLEELAQLARTAGVEVVGTVTQRLPHPHPQHYVGPGKLRELLTMRDQLGYTLLLADDELSPAQLRHLEDALQVKVLDRTALILDIFARHARTREGRLQVELAQLEYRLPRLTRMWTHLSRQAVGGVGLRGPGETQLEIDRRRARERIAWIRRQLEEVREHRARYRQRRRQNRLPVIALVGYTNAGKSTLLNALTGADVLAADKLFATLDPTTRRLRLSDSQVALLTDTVGFIHKLPTTLVAAFRATLEEILDAHLLLHVVDITHPKAAEQAAAVRQVLRELGADRYPTITVLNKIDRLEPTIDPDRLARELDIPTNAVFVSAATGYGLETLRDRIARTLRDIATPRAVQLLIPYREQRLIATLEEHGIISERRYLAEGILLRARLPNSLLPRLEPFLAPSVDDA</sequence>
<dbReference type="InterPro" id="IPR006073">
    <property type="entry name" value="GTP-bd"/>
</dbReference>
<dbReference type="HAMAP" id="MF_00900">
    <property type="entry name" value="GTPase_HflX"/>
    <property type="match status" value="1"/>
</dbReference>
<evidence type="ECO:0000256" key="6">
    <source>
        <dbReference type="HAMAP-Rule" id="MF_00900"/>
    </source>
</evidence>
<dbReference type="Proteomes" id="UP000000447">
    <property type="component" value="Chromosome"/>
</dbReference>
<dbReference type="PRINTS" id="PR00326">
    <property type="entry name" value="GTP1OBG"/>
</dbReference>
<dbReference type="GO" id="GO:0043022">
    <property type="term" value="F:ribosome binding"/>
    <property type="evidence" value="ECO:0007669"/>
    <property type="project" value="TreeGrafter"/>
</dbReference>
<dbReference type="InterPro" id="IPR042108">
    <property type="entry name" value="GTPase_HflX_N_sf"/>
</dbReference>
<comment type="similarity">
    <text evidence="6">Belongs to the TRAFAC class OBG-HflX-like GTPase superfamily. HflX GTPase family.</text>
</comment>
<dbReference type="AlphaFoldDB" id="B9KZE3"/>
<dbReference type="InterPro" id="IPR030394">
    <property type="entry name" value="G_HFLX_dom"/>
</dbReference>
<dbReference type="GO" id="GO:0005737">
    <property type="term" value="C:cytoplasm"/>
    <property type="evidence" value="ECO:0007669"/>
    <property type="project" value="UniProtKB-SubCell"/>
</dbReference>
<dbReference type="eggNOG" id="COG2262">
    <property type="taxonomic scope" value="Bacteria"/>
</dbReference>
<feature type="binding site" evidence="8">
    <location>
        <position position="227"/>
    </location>
    <ligand>
        <name>Mg(2+)</name>
        <dbReference type="ChEBI" id="CHEBI:18420"/>
    </ligand>
</feature>
<dbReference type="InterPro" id="IPR025121">
    <property type="entry name" value="GTPase_HflX_N"/>
</dbReference>
<dbReference type="CDD" id="cd01878">
    <property type="entry name" value="HflX"/>
    <property type="match status" value="1"/>
</dbReference>
<accession>B9KZE3</accession>
<feature type="binding site" evidence="7">
    <location>
        <begin position="313"/>
        <end position="316"/>
    </location>
    <ligand>
        <name>GTP</name>
        <dbReference type="ChEBI" id="CHEBI:37565"/>
    </ligand>
</feature>
<dbReference type="GO" id="GO:0046872">
    <property type="term" value="F:metal ion binding"/>
    <property type="evidence" value="ECO:0007669"/>
    <property type="project" value="UniProtKB-KW"/>
</dbReference>
<comment type="subcellular location">
    <subcellularLocation>
        <location evidence="6">Cytoplasm</location>
    </subcellularLocation>
    <text evidence="6">May associate with membranes.</text>
</comment>
<dbReference type="KEGG" id="tro:trd_0861"/>
<dbReference type="PANTHER" id="PTHR10229:SF0">
    <property type="entry name" value="GTP-BINDING PROTEIN 6-RELATED"/>
    <property type="match status" value="1"/>
</dbReference>
<dbReference type="FunFam" id="3.40.50.11060:FF:000001">
    <property type="entry name" value="GTPase HflX"/>
    <property type="match status" value="1"/>
</dbReference>
<gene>
    <name evidence="6" type="primary">hflX</name>
    <name evidence="10" type="ordered locus">trd_0861</name>
</gene>
<dbReference type="SUPFAM" id="SSF52540">
    <property type="entry name" value="P-loop containing nucleoside triphosphate hydrolases"/>
    <property type="match status" value="1"/>
</dbReference>
<dbReference type="GO" id="GO:0005525">
    <property type="term" value="F:GTP binding"/>
    <property type="evidence" value="ECO:0007669"/>
    <property type="project" value="UniProtKB-UniRule"/>
</dbReference>
<keyword evidence="1 6" id="KW-0963">Cytoplasm</keyword>